<dbReference type="NCBIfam" id="TIGR02385">
    <property type="entry name" value="RelE_StbE"/>
    <property type="match status" value="1"/>
</dbReference>
<evidence type="ECO:0000313" key="4">
    <source>
        <dbReference type="Proteomes" id="UP001481872"/>
    </source>
</evidence>
<dbReference type="Gene3D" id="3.30.2310.20">
    <property type="entry name" value="RelE-like"/>
    <property type="match status" value="1"/>
</dbReference>
<evidence type="ECO:0000256" key="1">
    <source>
        <dbReference type="ARBA" id="ARBA00006226"/>
    </source>
</evidence>
<proteinExistence type="inferred from homology"/>
<dbReference type="SUPFAM" id="SSF143011">
    <property type="entry name" value="RelE-like"/>
    <property type="match status" value="1"/>
</dbReference>
<name>A0ABV1J7C8_9FIRM</name>
<organism evidence="3 4">
    <name type="scientific">Aedoeadaptatus acetigenes</name>
    <dbReference type="NCBI Taxonomy" id="2981723"/>
    <lineage>
        <taxon>Bacteria</taxon>
        <taxon>Bacillati</taxon>
        <taxon>Bacillota</taxon>
        <taxon>Tissierellia</taxon>
        <taxon>Tissierellales</taxon>
        <taxon>Peptoniphilaceae</taxon>
        <taxon>Aedoeadaptatus</taxon>
    </lineage>
</organism>
<evidence type="ECO:0000256" key="2">
    <source>
        <dbReference type="ARBA" id="ARBA00022649"/>
    </source>
</evidence>
<accession>A0ABV1J7C8</accession>
<protein>
    <submittedName>
        <fullName evidence="3">Type II toxin-antitoxin system RelE/ParE family toxin</fullName>
    </submittedName>
</protein>
<keyword evidence="2" id="KW-1277">Toxin-antitoxin system</keyword>
<dbReference type="EMBL" id="JBBNPS010000023">
    <property type="protein sequence ID" value="MEQ3354106.1"/>
    <property type="molecule type" value="Genomic_DNA"/>
</dbReference>
<dbReference type="RefSeq" id="WP_349054425.1">
    <property type="nucleotide sequence ID" value="NZ_JBBNPS010000023.1"/>
</dbReference>
<dbReference type="InterPro" id="IPR007712">
    <property type="entry name" value="RelE/ParE_toxin"/>
</dbReference>
<comment type="caution">
    <text evidence="3">The sequence shown here is derived from an EMBL/GenBank/DDBJ whole genome shotgun (WGS) entry which is preliminary data.</text>
</comment>
<dbReference type="PANTHER" id="PTHR35601:SF1">
    <property type="entry name" value="TOXIN RELE"/>
    <property type="match status" value="1"/>
</dbReference>
<evidence type="ECO:0000313" key="3">
    <source>
        <dbReference type="EMBL" id="MEQ3354106.1"/>
    </source>
</evidence>
<dbReference type="Proteomes" id="UP001481872">
    <property type="component" value="Unassembled WGS sequence"/>
</dbReference>
<dbReference type="InterPro" id="IPR035093">
    <property type="entry name" value="RelE/ParE_toxin_dom_sf"/>
</dbReference>
<dbReference type="PANTHER" id="PTHR35601">
    <property type="entry name" value="TOXIN RELE"/>
    <property type="match status" value="1"/>
</dbReference>
<reference evidence="3 4" key="1">
    <citation type="submission" date="2024-04" db="EMBL/GenBank/DDBJ databases">
        <title>Human intestinal bacterial collection.</title>
        <authorList>
            <person name="Pauvert C."/>
            <person name="Hitch T.C.A."/>
            <person name="Clavel T."/>
        </authorList>
    </citation>
    <scope>NUCLEOTIDE SEQUENCE [LARGE SCALE GENOMIC DNA]</scope>
    <source>
        <strain evidence="3 4">CLA-SR-H026</strain>
    </source>
</reference>
<comment type="similarity">
    <text evidence="1">Belongs to the RelE toxin family.</text>
</comment>
<sequence>MTYTLRTDKRFDKAFKKLDRPIQIMLKDWIEKNLMDCDDPRRIGKALTGNMADIWRYRVGNYRLLCKIDDGALVIFALNVGHRKDIYK</sequence>
<gene>
    <name evidence="3" type="ORF">AAA081_07365</name>
</gene>
<dbReference type="Pfam" id="PF05016">
    <property type="entry name" value="ParE_toxin"/>
    <property type="match status" value="1"/>
</dbReference>
<keyword evidence="4" id="KW-1185">Reference proteome</keyword>